<dbReference type="PANTHER" id="PTHR31623">
    <property type="entry name" value="F21J9.9"/>
    <property type="match status" value="1"/>
</dbReference>
<comment type="similarity">
    <text evidence="1">Belongs to the plant acyltransferase family.</text>
</comment>
<sequence length="263" mass="29080">MKVQVISKEIIKPSKPTPPHLRNFKLSFLDQLLPPFYFPIVIFYSAKDGHESNNNDQSHNIFVECNEKGVDYIEAKVNGVMSDFMNVDVVNQLHPWYIVFDDVAKEAQLAVQVNLFDCGGIAISVCLSHKIADGSAQMTFLNSWAATARLAPDKQIVYPTFDSADIFPALPPGVQVSSLESDDSLQGQNVVTKRFLFSASKITALRARIATESSSSDILSKYPTRTEAVSALVWKSFMETSRVKVTREFALSVVAGNPTTTPK</sequence>
<organism evidence="4 5">
    <name type="scientific">Papaver atlanticum</name>
    <dbReference type="NCBI Taxonomy" id="357466"/>
    <lineage>
        <taxon>Eukaryota</taxon>
        <taxon>Viridiplantae</taxon>
        <taxon>Streptophyta</taxon>
        <taxon>Embryophyta</taxon>
        <taxon>Tracheophyta</taxon>
        <taxon>Spermatophyta</taxon>
        <taxon>Magnoliopsida</taxon>
        <taxon>Ranunculales</taxon>
        <taxon>Papaveraceae</taxon>
        <taxon>Papaveroideae</taxon>
        <taxon>Papaver</taxon>
    </lineage>
</organism>
<dbReference type="GO" id="GO:0016746">
    <property type="term" value="F:acyltransferase activity"/>
    <property type="evidence" value="ECO:0007669"/>
    <property type="project" value="UniProtKB-KW"/>
</dbReference>
<evidence type="ECO:0000256" key="1">
    <source>
        <dbReference type="ARBA" id="ARBA00009861"/>
    </source>
</evidence>
<name>A0AAD4RVV3_9MAGN</name>
<keyword evidence="3" id="KW-0012">Acyltransferase</keyword>
<protein>
    <submittedName>
        <fullName evidence="4">Uncharacterized protein</fullName>
    </submittedName>
</protein>
<evidence type="ECO:0000256" key="3">
    <source>
        <dbReference type="ARBA" id="ARBA00023315"/>
    </source>
</evidence>
<keyword evidence="2" id="KW-0808">Transferase</keyword>
<dbReference type="EMBL" id="JAJJMB010017679">
    <property type="protein sequence ID" value="KAI3836062.1"/>
    <property type="molecule type" value="Genomic_DNA"/>
</dbReference>
<dbReference type="PANTHER" id="PTHR31623:SF17">
    <property type="entry name" value="F21J9.9"/>
    <property type="match status" value="1"/>
</dbReference>
<dbReference type="InterPro" id="IPR023213">
    <property type="entry name" value="CAT-like_dom_sf"/>
</dbReference>
<dbReference type="AlphaFoldDB" id="A0AAD4RVV3"/>
<evidence type="ECO:0000313" key="4">
    <source>
        <dbReference type="EMBL" id="KAI3836062.1"/>
    </source>
</evidence>
<accession>A0AAD4RVV3</accession>
<dbReference type="Gene3D" id="3.30.559.10">
    <property type="entry name" value="Chloramphenicol acetyltransferase-like domain"/>
    <property type="match status" value="3"/>
</dbReference>
<evidence type="ECO:0000256" key="2">
    <source>
        <dbReference type="ARBA" id="ARBA00022679"/>
    </source>
</evidence>
<dbReference type="Proteomes" id="UP001202328">
    <property type="component" value="Unassembled WGS sequence"/>
</dbReference>
<proteinExistence type="inferred from homology"/>
<keyword evidence="5" id="KW-1185">Reference proteome</keyword>
<evidence type="ECO:0000313" key="5">
    <source>
        <dbReference type="Proteomes" id="UP001202328"/>
    </source>
</evidence>
<dbReference type="Pfam" id="PF02458">
    <property type="entry name" value="Transferase"/>
    <property type="match status" value="2"/>
</dbReference>
<reference evidence="4" key="1">
    <citation type="submission" date="2022-04" db="EMBL/GenBank/DDBJ databases">
        <title>A functionally conserved STORR gene fusion in Papaver species that diverged 16.8 million years ago.</title>
        <authorList>
            <person name="Catania T."/>
        </authorList>
    </citation>
    <scope>NUCLEOTIDE SEQUENCE</scope>
    <source>
        <strain evidence="4">S-188037</strain>
    </source>
</reference>
<comment type="caution">
    <text evidence="4">The sequence shown here is derived from an EMBL/GenBank/DDBJ whole genome shotgun (WGS) entry which is preliminary data.</text>
</comment>
<gene>
    <name evidence="4" type="ORF">MKW98_016366</name>
</gene>